<keyword evidence="3" id="KW-1185">Reference proteome</keyword>
<feature type="domain" description="Protein kinase" evidence="1">
    <location>
        <begin position="47"/>
        <end position="82"/>
    </location>
</feature>
<gene>
    <name evidence="2" type="ORF">PENTCL1PPCAC_8868</name>
</gene>
<dbReference type="SUPFAM" id="SSF56112">
    <property type="entry name" value="Protein kinase-like (PK-like)"/>
    <property type="match status" value="1"/>
</dbReference>
<comment type="caution">
    <text evidence="2">The sequence shown here is derived from an EMBL/GenBank/DDBJ whole genome shotgun (WGS) entry which is preliminary data.</text>
</comment>
<reference evidence="2" key="1">
    <citation type="submission" date="2023-10" db="EMBL/GenBank/DDBJ databases">
        <title>Genome assembly of Pristionchus species.</title>
        <authorList>
            <person name="Yoshida K."/>
            <person name="Sommer R.J."/>
        </authorList>
    </citation>
    <scope>NUCLEOTIDE SEQUENCE</scope>
    <source>
        <strain evidence="2">RS0144</strain>
    </source>
</reference>
<dbReference type="GO" id="GO:0005524">
    <property type="term" value="F:ATP binding"/>
    <property type="evidence" value="ECO:0007669"/>
    <property type="project" value="InterPro"/>
</dbReference>
<dbReference type="AlphaFoldDB" id="A0AAV5SXI1"/>
<evidence type="ECO:0000259" key="1">
    <source>
        <dbReference type="PROSITE" id="PS50011"/>
    </source>
</evidence>
<dbReference type="Proteomes" id="UP001432027">
    <property type="component" value="Unassembled WGS sequence"/>
</dbReference>
<protein>
    <recommendedName>
        <fullName evidence="1">Protein kinase domain-containing protein</fullName>
    </recommendedName>
</protein>
<name>A0AAV5SXI1_9BILA</name>
<dbReference type="EMBL" id="BTSX01000002">
    <property type="protein sequence ID" value="GMS86693.1"/>
    <property type="molecule type" value="Genomic_DNA"/>
</dbReference>
<evidence type="ECO:0000313" key="2">
    <source>
        <dbReference type="EMBL" id="GMS86693.1"/>
    </source>
</evidence>
<organism evidence="2 3">
    <name type="scientific">Pristionchus entomophagus</name>
    <dbReference type="NCBI Taxonomy" id="358040"/>
    <lineage>
        <taxon>Eukaryota</taxon>
        <taxon>Metazoa</taxon>
        <taxon>Ecdysozoa</taxon>
        <taxon>Nematoda</taxon>
        <taxon>Chromadorea</taxon>
        <taxon>Rhabditida</taxon>
        <taxon>Rhabditina</taxon>
        <taxon>Diplogasteromorpha</taxon>
        <taxon>Diplogasteroidea</taxon>
        <taxon>Neodiplogasteridae</taxon>
        <taxon>Pristionchus</taxon>
    </lineage>
</organism>
<sequence>MLEHPFLTQEVTWNEPQTESMHINRLSYSTATTTQVISFKSEFATKYSVKKICGEGSFGYVFEAIQNVDSREYAIKRVTVEA</sequence>
<proteinExistence type="predicted"/>
<evidence type="ECO:0000313" key="3">
    <source>
        <dbReference type="Proteomes" id="UP001432027"/>
    </source>
</evidence>
<dbReference type="InterPro" id="IPR000719">
    <property type="entry name" value="Prot_kinase_dom"/>
</dbReference>
<dbReference type="GO" id="GO:0004672">
    <property type="term" value="F:protein kinase activity"/>
    <property type="evidence" value="ECO:0007669"/>
    <property type="project" value="InterPro"/>
</dbReference>
<dbReference type="PROSITE" id="PS50011">
    <property type="entry name" value="PROTEIN_KINASE_DOM"/>
    <property type="match status" value="1"/>
</dbReference>
<dbReference type="InterPro" id="IPR011009">
    <property type="entry name" value="Kinase-like_dom_sf"/>
</dbReference>
<feature type="non-terminal residue" evidence="2">
    <location>
        <position position="82"/>
    </location>
</feature>
<accession>A0AAV5SXI1</accession>
<dbReference type="Gene3D" id="3.30.200.20">
    <property type="entry name" value="Phosphorylase Kinase, domain 1"/>
    <property type="match status" value="1"/>
</dbReference>